<gene>
    <name evidence="1" type="ORF">DUNSADRAFT_12243</name>
</gene>
<protein>
    <submittedName>
        <fullName evidence="1">Uncharacterized protein</fullName>
    </submittedName>
</protein>
<accession>A0ABQ7FTL4</accession>
<proteinExistence type="predicted"/>
<dbReference type="Proteomes" id="UP000815325">
    <property type="component" value="Unassembled WGS sequence"/>
</dbReference>
<reference evidence="1" key="1">
    <citation type="submission" date="2017-08" db="EMBL/GenBank/DDBJ databases">
        <authorList>
            <person name="Polle J.E."/>
            <person name="Barry K."/>
            <person name="Cushman J."/>
            <person name="Schmutz J."/>
            <person name="Tran D."/>
            <person name="Hathwaick L.T."/>
            <person name="Yim W.C."/>
            <person name="Jenkins J."/>
            <person name="Mckie-Krisberg Z.M."/>
            <person name="Prochnik S."/>
            <person name="Lindquist E."/>
            <person name="Dockter R.B."/>
            <person name="Adam C."/>
            <person name="Molina H."/>
            <person name="Bunkerborg J."/>
            <person name="Jin E."/>
            <person name="Buchheim M."/>
            <person name="Magnuson J."/>
        </authorList>
    </citation>
    <scope>NUCLEOTIDE SEQUENCE</scope>
    <source>
        <strain evidence="1">CCAP 19/18</strain>
    </source>
</reference>
<feature type="non-terminal residue" evidence="1">
    <location>
        <position position="126"/>
    </location>
</feature>
<comment type="caution">
    <text evidence="1">The sequence shown here is derived from an EMBL/GenBank/DDBJ whole genome shotgun (WGS) entry which is preliminary data.</text>
</comment>
<keyword evidence="2" id="KW-1185">Reference proteome</keyword>
<name>A0ABQ7FTL4_DUNSA</name>
<sequence length="126" mass="13840">MFTPATHAPLSQGQAYENRLGMLKSVFEPAGITVRVPIEMYCRTVKPSDVCAFLKALGCGFTFLPLIPSPPTPAPTAMLEQYPIPADSGPWAVQDWTCPDLEKVLSLVEDDLTTSYSYNLFELLAQ</sequence>
<dbReference type="EMBL" id="MU074085">
    <property type="protein sequence ID" value="KAF5825282.1"/>
    <property type="molecule type" value="Genomic_DNA"/>
</dbReference>
<evidence type="ECO:0000313" key="1">
    <source>
        <dbReference type="EMBL" id="KAF5825282.1"/>
    </source>
</evidence>
<evidence type="ECO:0000313" key="2">
    <source>
        <dbReference type="Proteomes" id="UP000815325"/>
    </source>
</evidence>
<organism evidence="1 2">
    <name type="scientific">Dunaliella salina</name>
    <name type="common">Green alga</name>
    <name type="synonym">Protococcus salinus</name>
    <dbReference type="NCBI Taxonomy" id="3046"/>
    <lineage>
        <taxon>Eukaryota</taxon>
        <taxon>Viridiplantae</taxon>
        <taxon>Chlorophyta</taxon>
        <taxon>core chlorophytes</taxon>
        <taxon>Chlorophyceae</taxon>
        <taxon>CS clade</taxon>
        <taxon>Chlamydomonadales</taxon>
        <taxon>Dunaliellaceae</taxon>
        <taxon>Dunaliella</taxon>
    </lineage>
</organism>